<proteinExistence type="predicted"/>
<evidence type="ECO:0008006" key="3">
    <source>
        <dbReference type="Google" id="ProtNLM"/>
    </source>
</evidence>
<dbReference type="PANTHER" id="PTHR47723:SF19">
    <property type="entry name" value="POLYNUCLEOTIDYL TRANSFERASE, RIBONUCLEASE H-LIKE SUPERFAMILY PROTEIN"/>
    <property type="match status" value="1"/>
</dbReference>
<name>B9ST83_RICCO</name>
<dbReference type="InParanoid" id="B9ST83"/>
<organism evidence="1 2">
    <name type="scientific">Ricinus communis</name>
    <name type="common">Castor bean</name>
    <dbReference type="NCBI Taxonomy" id="3988"/>
    <lineage>
        <taxon>Eukaryota</taxon>
        <taxon>Viridiplantae</taxon>
        <taxon>Streptophyta</taxon>
        <taxon>Embryophyta</taxon>
        <taxon>Tracheophyta</taxon>
        <taxon>Spermatophyta</taxon>
        <taxon>Magnoliopsida</taxon>
        <taxon>eudicotyledons</taxon>
        <taxon>Gunneridae</taxon>
        <taxon>Pentapetalae</taxon>
        <taxon>rosids</taxon>
        <taxon>fabids</taxon>
        <taxon>Malpighiales</taxon>
        <taxon>Euphorbiaceae</taxon>
        <taxon>Acalyphoideae</taxon>
        <taxon>Acalypheae</taxon>
        <taxon>Ricinus</taxon>
    </lineage>
</organism>
<dbReference type="AlphaFoldDB" id="B9ST83"/>
<dbReference type="InterPro" id="IPR053151">
    <property type="entry name" value="RNase_H-like"/>
</dbReference>
<dbReference type="PANTHER" id="PTHR47723">
    <property type="entry name" value="OS05G0353850 PROTEIN"/>
    <property type="match status" value="1"/>
</dbReference>
<protein>
    <recommendedName>
        <fullName evidence="3">RNase H type-1 domain-containing protein</fullName>
    </recommendedName>
</protein>
<accession>B9ST83</accession>
<sequence length="81" mass="8718">MDIGWEPPPSDWVNLNVDGGVKDGLATSGGPLRNSACQWISGFMQKIAWSLGCRHVMVEFDSKEALAMIKGQDNGSKPNGL</sequence>
<evidence type="ECO:0000313" key="1">
    <source>
        <dbReference type="EMBL" id="EEF33158.1"/>
    </source>
</evidence>
<dbReference type="Proteomes" id="UP000008311">
    <property type="component" value="Unassembled WGS sequence"/>
</dbReference>
<evidence type="ECO:0000313" key="2">
    <source>
        <dbReference type="Proteomes" id="UP000008311"/>
    </source>
</evidence>
<dbReference type="EMBL" id="EQ974124">
    <property type="protein sequence ID" value="EEF33158.1"/>
    <property type="molecule type" value="Genomic_DNA"/>
</dbReference>
<keyword evidence="2" id="KW-1185">Reference proteome</keyword>
<gene>
    <name evidence="1" type="ORF">RCOM_0363730</name>
</gene>
<reference evidence="2" key="1">
    <citation type="journal article" date="2010" name="Nat. Biotechnol.">
        <title>Draft genome sequence of the oilseed species Ricinus communis.</title>
        <authorList>
            <person name="Chan A.P."/>
            <person name="Crabtree J."/>
            <person name="Zhao Q."/>
            <person name="Lorenzi H."/>
            <person name="Orvis J."/>
            <person name="Puiu D."/>
            <person name="Melake-Berhan A."/>
            <person name="Jones K.M."/>
            <person name="Redman J."/>
            <person name="Chen G."/>
            <person name="Cahoon E.B."/>
            <person name="Gedil M."/>
            <person name="Stanke M."/>
            <person name="Haas B.J."/>
            <person name="Wortman J.R."/>
            <person name="Fraser-Liggett C.M."/>
            <person name="Ravel J."/>
            <person name="Rabinowicz P.D."/>
        </authorList>
    </citation>
    <scope>NUCLEOTIDE SEQUENCE [LARGE SCALE GENOMIC DNA]</scope>
    <source>
        <strain evidence="2">cv. Hale</strain>
    </source>
</reference>